<dbReference type="InterPro" id="IPR041527">
    <property type="entry name" value="YhcG_N"/>
</dbReference>
<feature type="domain" description="YhcG N-terminal" evidence="1">
    <location>
        <begin position="61"/>
        <end position="129"/>
    </location>
</feature>
<organism evidence="2">
    <name type="scientific">mine drainage metagenome</name>
    <dbReference type="NCBI Taxonomy" id="410659"/>
    <lineage>
        <taxon>unclassified sequences</taxon>
        <taxon>metagenomes</taxon>
        <taxon>ecological metagenomes</taxon>
    </lineage>
</organism>
<accession>E6QPW5</accession>
<reference evidence="2" key="1">
    <citation type="submission" date="2009-10" db="EMBL/GenBank/DDBJ databases">
        <title>Diversity of trophic interactions inside an arsenic-rich microbial ecosystem.</title>
        <authorList>
            <person name="Bertin P.N."/>
            <person name="Heinrich-Salmeron A."/>
            <person name="Pelletier E."/>
            <person name="Goulhen-Chollet F."/>
            <person name="Arsene-Ploetze F."/>
            <person name="Gallien S."/>
            <person name="Calteau A."/>
            <person name="Vallenet D."/>
            <person name="Casiot C."/>
            <person name="Chane-Woon-Ming B."/>
            <person name="Giloteaux L."/>
            <person name="Barakat M."/>
            <person name="Bonnefoy V."/>
            <person name="Bruneel O."/>
            <person name="Chandler M."/>
            <person name="Cleiss J."/>
            <person name="Duran R."/>
            <person name="Elbaz-Poulichet F."/>
            <person name="Fonknechten N."/>
            <person name="Lauga B."/>
            <person name="Mornico D."/>
            <person name="Ortet P."/>
            <person name="Schaeffer C."/>
            <person name="Siguier P."/>
            <person name="Alexander Thil Smith A."/>
            <person name="Van Dorsselaer A."/>
            <person name="Weissenbach J."/>
            <person name="Medigue C."/>
            <person name="Le Paslier D."/>
        </authorList>
    </citation>
    <scope>NUCLEOTIDE SEQUENCE</scope>
</reference>
<name>E6QPW5_9ZZZZ</name>
<dbReference type="AlphaFoldDB" id="E6QPW5"/>
<evidence type="ECO:0000259" key="1">
    <source>
        <dbReference type="Pfam" id="PF17761"/>
    </source>
</evidence>
<proteinExistence type="predicted"/>
<gene>
    <name evidence="2" type="ORF">CARN7_0009</name>
</gene>
<protein>
    <recommendedName>
        <fullName evidence="1">YhcG N-terminal domain-containing protein</fullName>
    </recommendedName>
</protein>
<sequence>MAMTSKKQNKPSSLDVRLARGRARDEARFTAAPPVAELPPNYFAAFAEIKQCVQQPRLRAPHNLKYMGSLAAAWPDFEIMQLVVAQLLWRQNIAHLDKLRDATTHLWYAQQGVRHGWTQRAMASSWSCMSYFCAFSMKATNQAGEKYV</sequence>
<dbReference type="Pfam" id="PF17761">
    <property type="entry name" value="DUF1016_N"/>
    <property type="match status" value="1"/>
</dbReference>
<comment type="caution">
    <text evidence="2">The sequence shown here is derived from an EMBL/GenBank/DDBJ whole genome shotgun (WGS) entry which is preliminary data.</text>
</comment>
<dbReference type="EMBL" id="CABR01000023">
    <property type="protein sequence ID" value="CBI09286.1"/>
    <property type="molecule type" value="Genomic_DNA"/>
</dbReference>
<evidence type="ECO:0000313" key="2">
    <source>
        <dbReference type="EMBL" id="CBI09286.1"/>
    </source>
</evidence>